<dbReference type="EMBL" id="CM009308">
    <property type="protein sequence ID" value="PNS91086.1"/>
    <property type="molecule type" value="Genomic_DNA"/>
</dbReference>
<evidence type="ECO:0000313" key="2">
    <source>
        <dbReference type="Proteomes" id="UP000006729"/>
    </source>
</evidence>
<evidence type="ECO:0000313" key="1">
    <source>
        <dbReference type="EMBL" id="PNS91086.1"/>
    </source>
</evidence>
<dbReference type="STRING" id="3694.A0A2K1WRD2"/>
<keyword evidence="2" id="KW-1185">Reference proteome</keyword>
<dbReference type="AlphaFoldDB" id="A0A2K1WRD2"/>
<reference evidence="1 2" key="1">
    <citation type="journal article" date="2006" name="Science">
        <title>The genome of black cottonwood, Populus trichocarpa (Torr. &amp; Gray).</title>
        <authorList>
            <person name="Tuskan G.A."/>
            <person name="Difazio S."/>
            <person name="Jansson S."/>
            <person name="Bohlmann J."/>
            <person name="Grigoriev I."/>
            <person name="Hellsten U."/>
            <person name="Putnam N."/>
            <person name="Ralph S."/>
            <person name="Rombauts S."/>
            <person name="Salamov A."/>
            <person name="Schein J."/>
            <person name="Sterck L."/>
            <person name="Aerts A."/>
            <person name="Bhalerao R.R."/>
            <person name="Bhalerao R.P."/>
            <person name="Blaudez D."/>
            <person name="Boerjan W."/>
            <person name="Brun A."/>
            <person name="Brunner A."/>
            <person name="Busov V."/>
            <person name="Campbell M."/>
            <person name="Carlson J."/>
            <person name="Chalot M."/>
            <person name="Chapman J."/>
            <person name="Chen G.L."/>
            <person name="Cooper D."/>
            <person name="Coutinho P.M."/>
            <person name="Couturier J."/>
            <person name="Covert S."/>
            <person name="Cronk Q."/>
            <person name="Cunningham R."/>
            <person name="Davis J."/>
            <person name="Degroeve S."/>
            <person name="Dejardin A."/>
            <person name="Depamphilis C."/>
            <person name="Detter J."/>
            <person name="Dirks B."/>
            <person name="Dubchak I."/>
            <person name="Duplessis S."/>
            <person name="Ehlting J."/>
            <person name="Ellis B."/>
            <person name="Gendler K."/>
            <person name="Goodstein D."/>
            <person name="Gribskov M."/>
            <person name="Grimwood J."/>
            <person name="Groover A."/>
            <person name="Gunter L."/>
            <person name="Hamberger B."/>
            <person name="Heinze B."/>
            <person name="Helariutta Y."/>
            <person name="Henrissat B."/>
            <person name="Holligan D."/>
            <person name="Holt R."/>
            <person name="Huang W."/>
            <person name="Islam-Faridi N."/>
            <person name="Jones S."/>
            <person name="Jones-Rhoades M."/>
            <person name="Jorgensen R."/>
            <person name="Joshi C."/>
            <person name="Kangasjarvi J."/>
            <person name="Karlsson J."/>
            <person name="Kelleher C."/>
            <person name="Kirkpatrick R."/>
            <person name="Kirst M."/>
            <person name="Kohler A."/>
            <person name="Kalluri U."/>
            <person name="Larimer F."/>
            <person name="Leebens-Mack J."/>
            <person name="Leple J.C."/>
            <person name="Locascio P."/>
            <person name="Lou Y."/>
            <person name="Lucas S."/>
            <person name="Martin F."/>
            <person name="Montanini B."/>
            <person name="Napoli C."/>
            <person name="Nelson D.R."/>
            <person name="Nelson C."/>
            <person name="Nieminen K."/>
            <person name="Nilsson O."/>
            <person name="Pereda V."/>
            <person name="Peter G."/>
            <person name="Philippe R."/>
            <person name="Pilate G."/>
            <person name="Poliakov A."/>
            <person name="Razumovskaya J."/>
            <person name="Richardson P."/>
            <person name="Rinaldi C."/>
            <person name="Ritland K."/>
            <person name="Rouze P."/>
            <person name="Ryaboy D."/>
            <person name="Schmutz J."/>
            <person name="Schrader J."/>
            <person name="Segerman B."/>
            <person name="Shin H."/>
            <person name="Siddiqui A."/>
            <person name="Sterky F."/>
            <person name="Terry A."/>
            <person name="Tsai C.J."/>
            <person name="Uberbacher E."/>
            <person name="Unneberg P."/>
            <person name="Vahala J."/>
            <person name="Wall K."/>
            <person name="Wessler S."/>
            <person name="Yang G."/>
            <person name="Yin T."/>
            <person name="Douglas C."/>
            <person name="Marra M."/>
            <person name="Sandberg G."/>
            <person name="Van de Peer Y."/>
            <person name="Rokhsar D."/>
        </authorList>
    </citation>
    <scope>NUCLEOTIDE SEQUENCE [LARGE SCALE GENOMIC DNA]</scope>
    <source>
        <strain evidence="2">cv. Nisqually</strain>
    </source>
</reference>
<sequence>MLGASAIVKIASVGRWSVIETLNQINQKTKSVEKTLSEYKCSPCSDPCECCESRETEACACGDQRAV</sequence>
<protein>
    <submittedName>
        <fullName evidence="1">Uncharacterized protein</fullName>
    </submittedName>
</protein>
<proteinExistence type="predicted"/>
<gene>
    <name evidence="1" type="ORF">POPTR_019G080100</name>
</gene>
<organism evidence="1 2">
    <name type="scientific">Populus trichocarpa</name>
    <name type="common">Western balsam poplar</name>
    <name type="synonym">Populus balsamifera subsp. trichocarpa</name>
    <dbReference type="NCBI Taxonomy" id="3694"/>
    <lineage>
        <taxon>Eukaryota</taxon>
        <taxon>Viridiplantae</taxon>
        <taxon>Streptophyta</taxon>
        <taxon>Embryophyta</taxon>
        <taxon>Tracheophyta</taxon>
        <taxon>Spermatophyta</taxon>
        <taxon>Magnoliopsida</taxon>
        <taxon>eudicotyledons</taxon>
        <taxon>Gunneridae</taxon>
        <taxon>Pentapetalae</taxon>
        <taxon>rosids</taxon>
        <taxon>fabids</taxon>
        <taxon>Malpighiales</taxon>
        <taxon>Salicaceae</taxon>
        <taxon>Saliceae</taxon>
        <taxon>Populus</taxon>
    </lineage>
</organism>
<dbReference type="Proteomes" id="UP000006729">
    <property type="component" value="Chromosome 19"/>
</dbReference>
<accession>A0A2K1WRD2</accession>
<dbReference type="InParanoid" id="A0A2K1WRD2"/>
<name>A0A2K1WRD2_POPTR</name>